<proteinExistence type="predicted"/>
<protein>
    <submittedName>
        <fullName evidence="2">Uncharacterized protein</fullName>
    </submittedName>
</protein>
<dbReference type="AlphaFoldDB" id="A0AAV7VH33"/>
<evidence type="ECO:0000313" key="3">
    <source>
        <dbReference type="Proteomes" id="UP001066276"/>
    </source>
</evidence>
<reference evidence="2" key="1">
    <citation type="journal article" date="2022" name="bioRxiv">
        <title>Sequencing and chromosome-scale assembly of the giantPleurodeles waltlgenome.</title>
        <authorList>
            <person name="Brown T."/>
            <person name="Elewa A."/>
            <person name="Iarovenko S."/>
            <person name="Subramanian E."/>
            <person name="Araus A.J."/>
            <person name="Petzold A."/>
            <person name="Susuki M."/>
            <person name="Suzuki K.-i.T."/>
            <person name="Hayashi T."/>
            <person name="Toyoda A."/>
            <person name="Oliveira C."/>
            <person name="Osipova E."/>
            <person name="Leigh N.D."/>
            <person name="Simon A."/>
            <person name="Yun M.H."/>
        </authorList>
    </citation>
    <scope>NUCLEOTIDE SEQUENCE</scope>
    <source>
        <strain evidence="2">20211129_DDA</strain>
        <tissue evidence="2">Liver</tissue>
    </source>
</reference>
<dbReference type="Proteomes" id="UP001066276">
    <property type="component" value="Chromosome 2_1"/>
</dbReference>
<keyword evidence="3" id="KW-1185">Reference proteome</keyword>
<feature type="region of interest" description="Disordered" evidence="1">
    <location>
        <begin position="65"/>
        <end position="144"/>
    </location>
</feature>
<comment type="caution">
    <text evidence="2">The sequence shown here is derived from an EMBL/GenBank/DDBJ whole genome shotgun (WGS) entry which is preliminary data.</text>
</comment>
<evidence type="ECO:0000313" key="2">
    <source>
        <dbReference type="EMBL" id="KAJ1200608.1"/>
    </source>
</evidence>
<name>A0AAV7VH33_PLEWA</name>
<organism evidence="2 3">
    <name type="scientific">Pleurodeles waltl</name>
    <name type="common">Iberian ribbed newt</name>
    <dbReference type="NCBI Taxonomy" id="8319"/>
    <lineage>
        <taxon>Eukaryota</taxon>
        <taxon>Metazoa</taxon>
        <taxon>Chordata</taxon>
        <taxon>Craniata</taxon>
        <taxon>Vertebrata</taxon>
        <taxon>Euteleostomi</taxon>
        <taxon>Amphibia</taxon>
        <taxon>Batrachia</taxon>
        <taxon>Caudata</taxon>
        <taxon>Salamandroidea</taxon>
        <taxon>Salamandridae</taxon>
        <taxon>Pleurodelinae</taxon>
        <taxon>Pleurodeles</taxon>
    </lineage>
</organism>
<evidence type="ECO:0000256" key="1">
    <source>
        <dbReference type="SAM" id="MobiDB-lite"/>
    </source>
</evidence>
<accession>A0AAV7VH33</accession>
<dbReference type="EMBL" id="JANPWB010000003">
    <property type="protein sequence ID" value="KAJ1200608.1"/>
    <property type="molecule type" value="Genomic_DNA"/>
</dbReference>
<feature type="compositionally biased region" description="Basic and acidic residues" evidence="1">
    <location>
        <begin position="106"/>
        <end position="118"/>
    </location>
</feature>
<sequence length="144" mass="15141">MPGRCCCCSPRLSRPGLEGSRTLWGVVSSWAAGRTGFCSCSGAGRGREQDCELCLESRSGPGLPAALRGSLPTLHTHPEACPGSQLRAPHHPPRSTPQSPGAAGDPEGRLRGFREQHLRAPLRPPGHRVPSAAPCGALRRRLGA</sequence>
<gene>
    <name evidence="2" type="ORF">NDU88_004431</name>
</gene>